<evidence type="ECO:0000256" key="2">
    <source>
        <dbReference type="ARBA" id="ARBA00004752"/>
    </source>
</evidence>
<evidence type="ECO:0000259" key="10">
    <source>
        <dbReference type="Pfam" id="PF08245"/>
    </source>
</evidence>
<dbReference type="GO" id="GO:0051301">
    <property type="term" value="P:cell division"/>
    <property type="evidence" value="ECO:0007669"/>
    <property type="project" value="UniProtKB-KW"/>
</dbReference>
<feature type="domain" description="Mur ligase C-terminal" evidence="9">
    <location>
        <begin position="302"/>
        <end position="416"/>
    </location>
</feature>
<dbReference type="GO" id="GO:0008360">
    <property type="term" value="P:regulation of cell shape"/>
    <property type="evidence" value="ECO:0007669"/>
    <property type="project" value="UniProtKB-KW"/>
</dbReference>
<dbReference type="AlphaFoldDB" id="A0A9D9GS51"/>
<reference evidence="11" key="2">
    <citation type="journal article" date="2021" name="PeerJ">
        <title>Extensive microbial diversity within the chicken gut microbiome revealed by metagenomics and culture.</title>
        <authorList>
            <person name="Gilroy R."/>
            <person name="Ravi A."/>
            <person name="Getino M."/>
            <person name="Pursley I."/>
            <person name="Horton D.L."/>
            <person name="Alikhan N.F."/>
            <person name="Baker D."/>
            <person name="Gharbi K."/>
            <person name="Hall N."/>
            <person name="Watson M."/>
            <person name="Adriaenssens E.M."/>
            <person name="Foster-Nyarko E."/>
            <person name="Jarju S."/>
            <person name="Secka A."/>
            <person name="Antonio M."/>
            <person name="Oren A."/>
            <person name="Chaudhuri R.R."/>
            <person name="La Ragione R."/>
            <person name="Hildebrand F."/>
            <person name="Pallen M.J."/>
        </authorList>
    </citation>
    <scope>NUCLEOTIDE SEQUENCE</scope>
    <source>
        <strain evidence="11">17213</strain>
    </source>
</reference>
<dbReference type="GO" id="GO:0009252">
    <property type="term" value="P:peptidoglycan biosynthetic process"/>
    <property type="evidence" value="ECO:0007669"/>
    <property type="project" value="UniProtKB-UniRule"/>
</dbReference>
<comment type="subcellular location">
    <subcellularLocation>
        <location evidence="1 7 8">Cytoplasm</location>
    </subcellularLocation>
</comment>
<evidence type="ECO:0000256" key="3">
    <source>
        <dbReference type="ARBA" id="ARBA00022490"/>
    </source>
</evidence>
<dbReference type="Pfam" id="PF02875">
    <property type="entry name" value="Mur_ligase_C"/>
    <property type="match status" value="1"/>
</dbReference>
<dbReference type="SUPFAM" id="SSF53244">
    <property type="entry name" value="MurD-like peptide ligases, peptide-binding domain"/>
    <property type="match status" value="1"/>
</dbReference>
<dbReference type="GO" id="GO:0005737">
    <property type="term" value="C:cytoplasm"/>
    <property type="evidence" value="ECO:0007669"/>
    <property type="project" value="UniProtKB-SubCell"/>
</dbReference>
<keyword evidence="7 8" id="KW-0132">Cell division</keyword>
<gene>
    <name evidence="7 11" type="primary">murD</name>
    <name evidence="11" type="ORF">IAB19_01745</name>
</gene>
<comment type="similarity">
    <text evidence="7">Belongs to the MurCDEF family.</text>
</comment>
<keyword evidence="4 7" id="KW-0436">Ligase</keyword>
<keyword evidence="6 7" id="KW-0067">ATP-binding</keyword>
<dbReference type="InterPro" id="IPR036615">
    <property type="entry name" value="Mur_ligase_C_dom_sf"/>
</dbReference>
<protein>
    <recommendedName>
        <fullName evidence="7 8">UDP-N-acetylmuramoylalanine--D-glutamate ligase</fullName>
        <ecNumber evidence="7 8">6.3.2.9</ecNumber>
    </recommendedName>
    <alternativeName>
        <fullName evidence="7">D-glutamic acid-adding enzyme</fullName>
    </alternativeName>
    <alternativeName>
        <fullName evidence="7">UDP-N-acetylmuramoyl-L-alanyl-D-glutamate synthetase</fullName>
    </alternativeName>
</protein>
<sequence>MNVNLNGKKVAVVGLGISNIAVIGYLLKHDLKRLSVFDTRMNPPYVDELPRGVDLNLGPLSADLLKSFDIIVVSPGISITIPELKAAAEAGVQIIGDIELFAFEAKAPVVGITGSNGKSTVTALVASMADCDGRCVAVGANFGVAVFDILSDKTELYVLELSSFELETTSSLQLAAGTILNVSEDHLDRYNGDIELYAKAKQRIFKHCCRIVVNRDDPRTIPADGRFYASFGADNSDYGREVTPEGVFLTKRGRRVFNCRELVICGSHNELNALAAMALADAVGISEKAQLEALRTFQGLEHRCQLVRVLDGVSFYNDSKATNVASAQAAIEGLCDRHQNGIILLAGGLGKGQDFSPLKQYLGSEVKKIFCFGRDADKLLALDPKYTKGVLNLRQALNEAFEIAKPGQAILLSPACASFDQFKGYEERGRIFVNLVTHLEHKEE</sequence>
<comment type="caution">
    <text evidence="11">The sequence shown here is derived from an EMBL/GenBank/DDBJ whole genome shotgun (WGS) entry which is preliminary data.</text>
</comment>
<dbReference type="PANTHER" id="PTHR43692">
    <property type="entry name" value="UDP-N-ACETYLMURAMOYLALANINE--D-GLUTAMATE LIGASE"/>
    <property type="match status" value="1"/>
</dbReference>
<dbReference type="Proteomes" id="UP000823631">
    <property type="component" value="Unassembled WGS sequence"/>
</dbReference>
<comment type="catalytic activity">
    <reaction evidence="7 8">
        <text>UDP-N-acetyl-alpha-D-muramoyl-L-alanine + D-glutamate + ATP = UDP-N-acetyl-alpha-D-muramoyl-L-alanyl-D-glutamate + ADP + phosphate + H(+)</text>
        <dbReference type="Rhea" id="RHEA:16429"/>
        <dbReference type="ChEBI" id="CHEBI:15378"/>
        <dbReference type="ChEBI" id="CHEBI:29986"/>
        <dbReference type="ChEBI" id="CHEBI:30616"/>
        <dbReference type="ChEBI" id="CHEBI:43474"/>
        <dbReference type="ChEBI" id="CHEBI:83898"/>
        <dbReference type="ChEBI" id="CHEBI:83900"/>
        <dbReference type="ChEBI" id="CHEBI:456216"/>
        <dbReference type="EC" id="6.3.2.9"/>
    </reaction>
</comment>
<dbReference type="Gene3D" id="3.40.1190.10">
    <property type="entry name" value="Mur-like, catalytic domain"/>
    <property type="match status" value="1"/>
</dbReference>
<dbReference type="GO" id="GO:0008764">
    <property type="term" value="F:UDP-N-acetylmuramoylalanine-D-glutamate ligase activity"/>
    <property type="evidence" value="ECO:0007669"/>
    <property type="project" value="UniProtKB-UniRule"/>
</dbReference>
<keyword evidence="5 7" id="KW-0547">Nucleotide-binding</keyword>
<keyword evidence="7 8" id="KW-0133">Cell shape</keyword>
<evidence type="ECO:0000256" key="1">
    <source>
        <dbReference type="ARBA" id="ARBA00004496"/>
    </source>
</evidence>
<dbReference type="InterPro" id="IPR036565">
    <property type="entry name" value="Mur-like_cat_sf"/>
</dbReference>
<comment type="function">
    <text evidence="7 8">Cell wall formation. Catalyzes the addition of glutamate to the nucleotide precursor UDP-N-acetylmuramoyl-L-alanine (UMA).</text>
</comment>
<dbReference type="HAMAP" id="MF_00639">
    <property type="entry name" value="MurD"/>
    <property type="match status" value="1"/>
</dbReference>
<dbReference type="Pfam" id="PF08245">
    <property type="entry name" value="Mur_ligase_M"/>
    <property type="match status" value="1"/>
</dbReference>
<dbReference type="NCBIfam" id="TIGR01087">
    <property type="entry name" value="murD"/>
    <property type="match status" value="1"/>
</dbReference>
<reference evidence="11" key="1">
    <citation type="submission" date="2020-10" db="EMBL/GenBank/DDBJ databases">
        <authorList>
            <person name="Gilroy R."/>
        </authorList>
    </citation>
    <scope>NUCLEOTIDE SEQUENCE</scope>
    <source>
        <strain evidence="11">17213</strain>
    </source>
</reference>
<feature type="domain" description="Mur ligase central" evidence="10">
    <location>
        <begin position="112"/>
        <end position="280"/>
    </location>
</feature>
<evidence type="ECO:0000256" key="7">
    <source>
        <dbReference type="HAMAP-Rule" id="MF_00639"/>
    </source>
</evidence>
<evidence type="ECO:0000313" key="11">
    <source>
        <dbReference type="EMBL" id="MBO8415088.1"/>
    </source>
</evidence>
<organism evidence="11 12">
    <name type="scientific">Candidatus Avisuccinivibrio stercorigallinarum</name>
    <dbReference type="NCBI Taxonomy" id="2840704"/>
    <lineage>
        <taxon>Bacteria</taxon>
        <taxon>Pseudomonadati</taxon>
        <taxon>Pseudomonadota</taxon>
        <taxon>Gammaproteobacteria</taxon>
        <taxon>Aeromonadales</taxon>
        <taxon>Succinivibrionaceae</taxon>
        <taxon>Succinivibrionaceae incertae sedis</taxon>
        <taxon>Candidatus Avisuccinivibrio</taxon>
    </lineage>
</organism>
<dbReference type="Pfam" id="PF21799">
    <property type="entry name" value="MurD-like_N"/>
    <property type="match status" value="1"/>
</dbReference>
<dbReference type="InterPro" id="IPR004101">
    <property type="entry name" value="Mur_ligase_C"/>
</dbReference>
<dbReference type="GO" id="GO:0005524">
    <property type="term" value="F:ATP binding"/>
    <property type="evidence" value="ECO:0007669"/>
    <property type="project" value="UniProtKB-UniRule"/>
</dbReference>
<name>A0A9D9GS51_9GAMM</name>
<dbReference type="InterPro" id="IPR013221">
    <property type="entry name" value="Mur_ligase_cen"/>
</dbReference>
<evidence type="ECO:0000256" key="6">
    <source>
        <dbReference type="ARBA" id="ARBA00022840"/>
    </source>
</evidence>
<dbReference type="SUPFAM" id="SSF53623">
    <property type="entry name" value="MurD-like peptide ligases, catalytic domain"/>
    <property type="match status" value="1"/>
</dbReference>
<dbReference type="Gene3D" id="3.90.190.20">
    <property type="entry name" value="Mur ligase, C-terminal domain"/>
    <property type="match status" value="1"/>
</dbReference>
<evidence type="ECO:0000313" key="12">
    <source>
        <dbReference type="Proteomes" id="UP000823631"/>
    </source>
</evidence>
<dbReference type="GO" id="GO:0071555">
    <property type="term" value="P:cell wall organization"/>
    <property type="evidence" value="ECO:0007669"/>
    <property type="project" value="UniProtKB-KW"/>
</dbReference>
<dbReference type="InterPro" id="IPR005762">
    <property type="entry name" value="MurD"/>
</dbReference>
<proteinExistence type="inferred from homology"/>
<comment type="pathway">
    <text evidence="2 7 8">Cell wall biogenesis; peptidoglycan biosynthesis.</text>
</comment>
<keyword evidence="7 8" id="KW-0961">Cell wall biogenesis/degradation</keyword>
<keyword evidence="7 8" id="KW-0131">Cell cycle</keyword>
<keyword evidence="3 7" id="KW-0963">Cytoplasm</keyword>
<keyword evidence="7 8" id="KW-0573">Peptidoglycan synthesis</keyword>
<evidence type="ECO:0000256" key="5">
    <source>
        <dbReference type="ARBA" id="ARBA00022741"/>
    </source>
</evidence>
<dbReference type="EMBL" id="JADINH010000029">
    <property type="protein sequence ID" value="MBO8415088.1"/>
    <property type="molecule type" value="Genomic_DNA"/>
</dbReference>
<evidence type="ECO:0000256" key="8">
    <source>
        <dbReference type="RuleBase" id="RU003664"/>
    </source>
</evidence>
<dbReference type="EC" id="6.3.2.9" evidence="7 8"/>
<evidence type="ECO:0000259" key="9">
    <source>
        <dbReference type="Pfam" id="PF02875"/>
    </source>
</evidence>
<feature type="binding site" evidence="7">
    <location>
        <begin position="114"/>
        <end position="120"/>
    </location>
    <ligand>
        <name>ATP</name>
        <dbReference type="ChEBI" id="CHEBI:30616"/>
    </ligand>
</feature>
<evidence type="ECO:0000256" key="4">
    <source>
        <dbReference type="ARBA" id="ARBA00022598"/>
    </source>
</evidence>
<dbReference type="Gene3D" id="3.40.50.720">
    <property type="entry name" value="NAD(P)-binding Rossmann-like Domain"/>
    <property type="match status" value="1"/>
</dbReference>
<accession>A0A9D9GS51</accession>
<dbReference type="SUPFAM" id="SSF51984">
    <property type="entry name" value="MurCD N-terminal domain"/>
    <property type="match status" value="1"/>
</dbReference>
<dbReference type="PANTHER" id="PTHR43692:SF1">
    <property type="entry name" value="UDP-N-ACETYLMURAMOYLALANINE--D-GLUTAMATE LIGASE"/>
    <property type="match status" value="1"/>
</dbReference>